<evidence type="ECO:0000313" key="3">
    <source>
        <dbReference type="Proteomes" id="UP001251217"/>
    </source>
</evidence>
<dbReference type="SUPFAM" id="SSF47616">
    <property type="entry name" value="GST C-terminal domain-like"/>
    <property type="match status" value="1"/>
</dbReference>
<dbReference type="PANTHER" id="PTHR44051:SF8">
    <property type="entry name" value="GLUTATHIONE S-TRANSFERASE GSTA"/>
    <property type="match status" value="1"/>
</dbReference>
<name>A0ABU1XN39_9NOCA</name>
<accession>A0ABU1XN39</accession>
<dbReference type="PANTHER" id="PTHR44051">
    <property type="entry name" value="GLUTATHIONE S-TRANSFERASE-RELATED"/>
    <property type="match status" value="1"/>
</dbReference>
<dbReference type="RefSeq" id="WP_310406696.1">
    <property type="nucleotide sequence ID" value="NZ_JAVDWW010000010.1"/>
</dbReference>
<keyword evidence="3" id="KW-1185">Reference proteome</keyword>
<gene>
    <name evidence="2" type="ORF">J2W56_005530</name>
</gene>
<dbReference type="InterPro" id="IPR036282">
    <property type="entry name" value="Glutathione-S-Trfase_C_sf"/>
</dbReference>
<dbReference type="Gene3D" id="1.10.10.1150">
    <property type="entry name" value="Coenzyme PQQ synthesis protein D (PqqD)"/>
    <property type="match status" value="1"/>
</dbReference>
<dbReference type="EMBL" id="JAVDWW010000010">
    <property type="protein sequence ID" value="MDR7171769.1"/>
    <property type="molecule type" value="Genomic_DNA"/>
</dbReference>
<protein>
    <submittedName>
        <fullName evidence="2">Glutathione S-transferase</fullName>
    </submittedName>
</protein>
<evidence type="ECO:0000313" key="2">
    <source>
        <dbReference type="EMBL" id="MDR7171769.1"/>
    </source>
</evidence>
<dbReference type="Proteomes" id="UP001251217">
    <property type="component" value="Unassembled WGS sequence"/>
</dbReference>
<comment type="caution">
    <text evidence="2">The sequence shown here is derived from an EMBL/GenBank/DDBJ whole genome shotgun (WGS) entry which is preliminary data.</text>
</comment>
<proteinExistence type="predicted"/>
<organism evidence="2 3">
    <name type="scientific">Nocardia kruczakiae</name>
    <dbReference type="NCBI Taxonomy" id="261477"/>
    <lineage>
        <taxon>Bacteria</taxon>
        <taxon>Bacillati</taxon>
        <taxon>Actinomycetota</taxon>
        <taxon>Actinomycetes</taxon>
        <taxon>Mycobacteriales</taxon>
        <taxon>Nocardiaceae</taxon>
        <taxon>Nocardia</taxon>
    </lineage>
</organism>
<dbReference type="Gene3D" id="1.20.1050.10">
    <property type="match status" value="1"/>
</dbReference>
<sequence length="342" mass="37709">MLILYAGDLHFSGWSMRGRIILHEKQVPFRERRVELDWPTAETSEGILTVGDLPEEREARTGCQCLFDDLRVLDSEDMLTGSVVERLPRVPVLVDTDTRAVAADVVSIAEYLDEIAPDSGVRLLGSTAAERARIRSLTAWACHDLTQLIDNAPYATSLRPQPPSRLDPSAVEQAHWVCETVAALLTAHGGPFAVGDFSLVDVILSTNFQQMAGLGITIADSQVRDYARRLLERESVRAHLEQARAVYQAIGEAETGSAQWILRHYRYNRTQKLLHDWQNDVCVRLGNVTAERVVDLAYGGASAGEIAAGLAAEFNAPVEQTMIDVLALLDRLNPCYETSALS</sequence>
<dbReference type="Pfam" id="PF13409">
    <property type="entry name" value="GST_N_2"/>
    <property type="match status" value="1"/>
</dbReference>
<dbReference type="InterPro" id="IPR004045">
    <property type="entry name" value="Glutathione_S-Trfase_N"/>
</dbReference>
<reference evidence="2 3" key="1">
    <citation type="submission" date="2023-07" db="EMBL/GenBank/DDBJ databases">
        <title>Sorghum-associated microbial communities from plants grown in Nebraska, USA.</title>
        <authorList>
            <person name="Schachtman D."/>
        </authorList>
    </citation>
    <scope>NUCLEOTIDE SEQUENCE [LARGE SCALE GENOMIC DNA]</scope>
    <source>
        <strain evidence="2 3">4272</strain>
    </source>
</reference>
<dbReference type="InterPro" id="IPR036249">
    <property type="entry name" value="Thioredoxin-like_sf"/>
</dbReference>
<dbReference type="InterPro" id="IPR041881">
    <property type="entry name" value="PqqD_sf"/>
</dbReference>
<feature type="domain" description="GST N-terminal" evidence="1">
    <location>
        <begin position="2"/>
        <end position="120"/>
    </location>
</feature>
<evidence type="ECO:0000259" key="1">
    <source>
        <dbReference type="PROSITE" id="PS50404"/>
    </source>
</evidence>
<dbReference type="Gene3D" id="3.40.30.10">
    <property type="entry name" value="Glutaredoxin"/>
    <property type="match status" value="1"/>
</dbReference>
<dbReference type="PROSITE" id="PS50404">
    <property type="entry name" value="GST_NTER"/>
    <property type="match status" value="1"/>
</dbReference>
<dbReference type="SUPFAM" id="SSF52833">
    <property type="entry name" value="Thioredoxin-like"/>
    <property type="match status" value="1"/>
</dbReference>